<proteinExistence type="predicted"/>
<dbReference type="OrthoDB" id="5124454at2"/>
<reference evidence="1 2" key="1">
    <citation type="submission" date="2019-05" db="EMBL/GenBank/DDBJ databases">
        <authorList>
            <consortium name="Pathogen Informatics"/>
        </authorList>
    </citation>
    <scope>NUCLEOTIDE SEQUENCE [LARGE SCALE GENOMIC DNA]</scope>
    <source>
        <strain evidence="1 2">NCTC5338</strain>
    </source>
</reference>
<organism evidence="1 2">
    <name type="scientific">Streptococcus australis</name>
    <dbReference type="NCBI Taxonomy" id="113107"/>
    <lineage>
        <taxon>Bacteria</taxon>
        <taxon>Bacillati</taxon>
        <taxon>Bacillota</taxon>
        <taxon>Bacilli</taxon>
        <taxon>Lactobacillales</taxon>
        <taxon>Streptococcaceae</taxon>
        <taxon>Streptococcus</taxon>
    </lineage>
</organism>
<accession>A0A4V0BQP9</accession>
<gene>
    <name evidence="1" type="ORF">NCTC5338_00916</name>
</gene>
<dbReference type="Proteomes" id="UP000307982">
    <property type="component" value="Chromosome"/>
</dbReference>
<dbReference type="InterPro" id="IPR025233">
    <property type="entry name" value="DUF4176"/>
</dbReference>
<evidence type="ECO:0000313" key="1">
    <source>
        <dbReference type="EMBL" id="VTS70823.1"/>
    </source>
</evidence>
<dbReference type="EMBL" id="LR594040">
    <property type="protein sequence ID" value="VTS70823.1"/>
    <property type="molecule type" value="Genomic_DNA"/>
</dbReference>
<name>A0A4V0BQP9_9STRE</name>
<protein>
    <submittedName>
        <fullName evidence="1">EsaC protein analog (Listeria type 3)</fullName>
    </submittedName>
</protein>
<evidence type="ECO:0000313" key="2">
    <source>
        <dbReference type="Proteomes" id="UP000307982"/>
    </source>
</evidence>
<sequence length="65" mass="7489">MSNYLTIGSVVQLQNGDTKVMIINRFPLYNNRGTIGYFDYSACLYPSGNTDNQVYFFNHENIDKI</sequence>
<dbReference type="Pfam" id="PF13780">
    <property type="entry name" value="DUF4176"/>
    <property type="match status" value="1"/>
</dbReference>
<dbReference type="AlphaFoldDB" id="A0A4V0BQP9"/>